<dbReference type="Proteomes" id="UP000192660">
    <property type="component" value="Unassembled WGS sequence"/>
</dbReference>
<gene>
    <name evidence="1" type="ORF">SAMN00768000_3795</name>
</gene>
<dbReference type="SUPFAM" id="SSF53686">
    <property type="entry name" value="Tryptophan synthase beta subunit-like PLP-dependent enzymes"/>
    <property type="match status" value="1"/>
</dbReference>
<dbReference type="AlphaFoldDB" id="A0A1W1WPK3"/>
<organism evidence="1 2">
    <name type="scientific">Sulfobacillus thermosulfidooxidans (strain DSM 9293 / VKM B-1269 / AT-1)</name>
    <dbReference type="NCBI Taxonomy" id="929705"/>
    <lineage>
        <taxon>Bacteria</taxon>
        <taxon>Bacillati</taxon>
        <taxon>Bacillota</taxon>
        <taxon>Clostridia</taxon>
        <taxon>Eubacteriales</taxon>
        <taxon>Clostridiales Family XVII. Incertae Sedis</taxon>
        <taxon>Sulfobacillus</taxon>
    </lineage>
</organism>
<dbReference type="EMBL" id="FWWY01000002">
    <property type="protein sequence ID" value="SMC08248.1"/>
    <property type="molecule type" value="Genomic_DNA"/>
</dbReference>
<sequence length="84" mass="9523">MDRAAFHSSRHRPFNVLQNPWYGLLETTPIRRIQIRVHNAWTDLFLKLESENFAGSIKARTALCLINSLEPCGESYVVGIASHG</sequence>
<evidence type="ECO:0000313" key="1">
    <source>
        <dbReference type="EMBL" id="SMC08248.1"/>
    </source>
</evidence>
<evidence type="ECO:0008006" key="3">
    <source>
        <dbReference type="Google" id="ProtNLM"/>
    </source>
</evidence>
<dbReference type="InterPro" id="IPR001216">
    <property type="entry name" value="P-phosphate_BS"/>
</dbReference>
<dbReference type="PROSITE" id="PS00901">
    <property type="entry name" value="CYS_SYNTHASE"/>
    <property type="match status" value="1"/>
</dbReference>
<accession>A0A1W1WPK3</accession>
<keyword evidence="2" id="KW-1185">Reference proteome</keyword>
<reference evidence="2" key="1">
    <citation type="submission" date="2017-04" db="EMBL/GenBank/DDBJ databases">
        <authorList>
            <person name="Varghese N."/>
            <person name="Submissions S."/>
        </authorList>
    </citation>
    <scope>NUCLEOTIDE SEQUENCE [LARGE SCALE GENOMIC DNA]</scope>
    <source>
        <strain evidence="2">DSM 9293</strain>
    </source>
</reference>
<protein>
    <recommendedName>
        <fullName evidence="3">Tryptophan synthase beta chain-like PALP domain-containing protein</fullName>
    </recommendedName>
</protein>
<name>A0A1W1WPK3_SULTA</name>
<dbReference type="Gene3D" id="3.40.50.1100">
    <property type="match status" value="2"/>
</dbReference>
<proteinExistence type="predicted"/>
<evidence type="ECO:0000313" key="2">
    <source>
        <dbReference type="Proteomes" id="UP000192660"/>
    </source>
</evidence>
<dbReference type="GO" id="GO:0006535">
    <property type="term" value="P:cysteine biosynthetic process from serine"/>
    <property type="evidence" value="ECO:0007669"/>
    <property type="project" value="InterPro"/>
</dbReference>
<dbReference type="InterPro" id="IPR036052">
    <property type="entry name" value="TrpB-like_PALP_sf"/>
</dbReference>